<sequence length="72" mass="8536">MLSQHWEPFNDALTNALSPQHLLMEKKGCVMAQVLPKGCFREREKLLRMMILNFRRKDCLRMRLGIYELGKT</sequence>
<evidence type="ECO:0000313" key="1">
    <source>
        <dbReference type="EMBL" id="KAK7406474.1"/>
    </source>
</evidence>
<accession>A0AAN9SU75</accession>
<reference evidence="1 2" key="1">
    <citation type="submission" date="2024-01" db="EMBL/GenBank/DDBJ databases">
        <title>The genomes of 5 underutilized Papilionoideae crops provide insights into root nodulation and disease resistanc.</title>
        <authorList>
            <person name="Jiang F."/>
        </authorList>
    </citation>
    <scope>NUCLEOTIDE SEQUENCE [LARGE SCALE GENOMIC DNA]</scope>
    <source>
        <strain evidence="1">DUOXIRENSHENG_FW03</strain>
        <tissue evidence="1">Leaves</tissue>
    </source>
</reference>
<dbReference type="Proteomes" id="UP001386955">
    <property type="component" value="Unassembled WGS sequence"/>
</dbReference>
<name>A0AAN9SU75_PSOTE</name>
<proteinExistence type="predicted"/>
<dbReference type="EMBL" id="JAYMYS010000002">
    <property type="protein sequence ID" value="KAK7406474.1"/>
    <property type="molecule type" value="Genomic_DNA"/>
</dbReference>
<evidence type="ECO:0000313" key="2">
    <source>
        <dbReference type="Proteomes" id="UP001386955"/>
    </source>
</evidence>
<gene>
    <name evidence="1" type="ORF">VNO78_08100</name>
</gene>
<organism evidence="1 2">
    <name type="scientific">Psophocarpus tetragonolobus</name>
    <name type="common">Winged bean</name>
    <name type="synonym">Dolichos tetragonolobus</name>
    <dbReference type="NCBI Taxonomy" id="3891"/>
    <lineage>
        <taxon>Eukaryota</taxon>
        <taxon>Viridiplantae</taxon>
        <taxon>Streptophyta</taxon>
        <taxon>Embryophyta</taxon>
        <taxon>Tracheophyta</taxon>
        <taxon>Spermatophyta</taxon>
        <taxon>Magnoliopsida</taxon>
        <taxon>eudicotyledons</taxon>
        <taxon>Gunneridae</taxon>
        <taxon>Pentapetalae</taxon>
        <taxon>rosids</taxon>
        <taxon>fabids</taxon>
        <taxon>Fabales</taxon>
        <taxon>Fabaceae</taxon>
        <taxon>Papilionoideae</taxon>
        <taxon>50 kb inversion clade</taxon>
        <taxon>NPAAA clade</taxon>
        <taxon>indigoferoid/millettioid clade</taxon>
        <taxon>Phaseoleae</taxon>
        <taxon>Psophocarpus</taxon>
    </lineage>
</organism>
<comment type="caution">
    <text evidence="1">The sequence shown here is derived from an EMBL/GenBank/DDBJ whole genome shotgun (WGS) entry which is preliminary data.</text>
</comment>
<keyword evidence="2" id="KW-1185">Reference proteome</keyword>
<dbReference type="AlphaFoldDB" id="A0AAN9SU75"/>
<protein>
    <submittedName>
        <fullName evidence="1">Uncharacterized protein</fullName>
    </submittedName>
</protein>